<dbReference type="PATRIC" id="fig|1227497.3.peg.3760"/>
<evidence type="ECO:0000256" key="1">
    <source>
        <dbReference type="ARBA" id="ARBA00004651"/>
    </source>
</evidence>
<dbReference type="PANTHER" id="PTHR30489">
    <property type="entry name" value="LIPOPROTEIN-RELEASING SYSTEM TRANSMEMBRANE PROTEIN LOLE"/>
    <property type="match status" value="1"/>
</dbReference>
<name>L9WZK9_9EURY</name>
<protein>
    <recommendedName>
        <fullName evidence="7">ABC3 transporter permease C-terminal domain-containing protein</fullName>
    </recommendedName>
</protein>
<dbReference type="Proteomes" id="UP000011688">
    <property type="component" value="Unassembled WGS sequence"/>
</dbReference>
<dbReference type="GO" id="GO:0098797">
    <property type="term" value="C:plasma membrane protein complex"/>
    <property type="evidence" value="ECO:0007669"/>
    <property type="project" value="TreeGrafter"/>
</dbReference>
<keyword evidence="4 6" id="KW-1133">Transmembrane helix</keyword>
<evidence type="ECO:0000256" key="6">
    <source>
        <dbReference type="SAM" id="Phobius"/>
    </source>
</evidence>
<comment type="caution">
    <text evidence="8">The sequence shown here is derived from an EMBL/GenBank/DDBJ whole genome shotgun (WGS) entry which is preliminary data.</text>
</comment>
<dbReference type="STRING" id="1227497.C491_18429"/>
<keyword evidence="2" id="KW-1003">Cell membrane</keyword>
<reference evidence="8 9" key="1">
    <citation type="journal article" date="2014" name="PLoS Genet.">
        <title>Phylogenetically driven sequencing of extremely halophilic archaea reveals strategies for static and dynamic osmo-response.</title>
        <authorList>
            <person name="Becker E.A."/>
            <person name="Seitzer P.M."/>
            <person name="Tritt A."/>
            <person name="Larsen D."/>
            <person name="Krusor M."/>
            <person name="Yao A.I."/>
            <person name="Wu D."/>
            <person name="Madern D."/>
            <person name="Eisen J.A."/>
            <person name="Darling A.E."/>
            <person name="Facciotti M.T."/>
        </authorList>
    </citation>
    <scope>NUCLEOTIDE SEQUENCE [LARGE SCALE GENOMIC DNA]</scope>
    <source>
        <strain evidence="8 9">DSM 10524</strain>
    </source>
</reference>
<evidence type="ECO:0000256" key="4">
    <source>
        <dbReference type="ARBA" id="ARBA00022989"/>
    </source>
</evidence>
<dbReference type="GO" id="GO:0044874">
    <property type="term" value="P:lipoprotein localization to outer membrane"/>
    <property type="evidence" value="ECO:0007669"/>
    <property type="project" value="TreeGrafter"/>
</dbReference>
<dbReference type="eggNOG" id="arCOG02312">
    <property type="taxonomic scope" value="Archaea"/>
</dbReference>
<evidence type="ECO:0000256" key="3">
    <source>
        <dbReference type="ARBA" id="ARBA00022692"/>
    </source>
</evidence>
<evidence type="ECO:0000313" key="9">
    <source>
        <dbReference type="Proteomes" id="UP000011688"/>
    </source>
</evidence>
<dbReference type="RefSeq" id="WP_005558902.1">
    <property type="nucleotide sequence ID" value="NZ_AOIB01000036.1"/>
</dbReference>
<keyword evidence="3 6" id="KW-0812">Transmembrane</keyword>
<feature type="transmembrane region" description="Helical" evidence="6">
    <location>
        <begin position="16"/>
        <end position="33"/>
    </location>
</feature>
<feature type="domain" description="ABC3 transporter permease C-terminal" evidence="7">
    <location>
        <begin position="284"/>
        <end position="400"/>
    </location>
</feature>
<dbReference type="PANTHER" id="PTHR30489:SF0">
    <property type="entry name" value="LIPOPROTEIN-RELEASING SYSTEM TRANSMEMBRANE PROTEIN LOLE"/>
    <property type="match status" value="1"/>
</dbReference>
<proteinExistence type="predicted"/>
<dbReference type="Pfam" id="PF02687">
    <property type="entry name" value="FtsX"/>
    <property type="match status" value="1"/>
</dbReference>
<gene>
    <name evidence="8" type="ORF">C491_18429</name>
</gene>
<dbReference type="EMBL" id="AOIB01000036">
    <property type="protein sequence ID" value="ELY54606.1"/>
    <property type="molecule type" value="Genomic_DNA"/>
</dbReference>
<dbReference type="InterPro" id="IPR051447">
    <property type="entry name" value="Lipoprotein-release_system"/>
</dbReference>
<dbReference type="InterPro" id="IPR003838">
    <property type="entry name" value="ABC3_permease_C"/>
</dbReference>
<evidence type="ECO:0000256" key="5">
    <source>
        <dbReference type="ARBA" id="ARBA00023136"/>
    </source>
</evidence>
<accession>L9WZK9</accession>
<keyword evidence="9" id="KW-1185">Reference proteome</keyword>
<feature type="transmembrane region" description="Helical" evidence="6">
    <location>
        <begin position="325"/>
        <end position="349"/>
    </location>
</feature>
<organism evidence="8 9">
    <name type="scientific">Natronococcus amylolyticus DSM 10524</name>
    <dbReference type="NCBI Taxonomy" id="1227497"/>
    <lineage>
        <taxon>Archaea</taxon>
        <taxon>Methanobacteriati</taxon>
        <taxon>Methanobacteriota</taxon>
        <taxon>Stenosarchaea group</taxon>
        <taxon>Halobacteria</taxon>
        <taxon>Halobacteriales</taxon>
        <taxon>Natrialbaceae</taxon>
        <taxon>Natronococcus</taxon>
    </lineage>
</organism>
<keyword evidence="5 6" id="KW-0472">Membrane</keyword>
<evidence type="ECO:0000313" key="8">
    <source>
        <dbReference type="EMBL" id="ELY54606.1"/>
    </source>
</evidence>
<evidence type="ECO:0000259" key="7">
    <source>
        <dbReference type="Pfam" id="PF02687"/>
    </source>
</evidence>
<feature type="transmembrane region" description="Helical" evidence="6">
    <location>
        <begin position="40"/>
        <end position="65"/>
    </location>
</feature>
<feature type="transmembrane region" description="Helical" evidence="6">
    <location>
        <begin position="369"/>
        <end position="390"/>
    </location>
</feature>
<dbReference type="OrthoDB" id="170372at2157"/>
<evidence type="ECO:0000256" key="2">
    <source>
        <dbReference type="ARBA" id="ARBA00022475"/>
    </source>
</evidence>
<feature type="transmembrane region" description="Helical" evidence="6">
    <location>
        <begin position="282"/>
        <end position="304"/>
    </location>
</feature>
<sequence>MSGRDLGSGEGSRRSSRWWGLLAVAVTLVRTQLTTARGRTLATILVVALTVANLVLVTGVALALADEGEADHDADARIMADDADIHGSVTGVEPPRLGESPDRAERIADRDGVDHASPVLREPIRVDTPDADGSAYLLLVGVVPGDEPSTVAKLPTRGLEDERAPADDAALVLSRTAAAELGVEPGDELALEGAEHRESATVGAVEDGPDDEPPVALVHLEVLQSLSGTEGSGLADEVLIWGEDAAIQEGAAEAYPDAALENDGAADARALFGDGLALATSILSLVVALGVCSLLVATTAGMRVEADRRTLATLGAVGFPTESRLLVVATTTIATATAGAILGVALGVVGIRVTNALATATVAPEAVAALHPLLVPYALAVAVVSTLLALPYPLALAARTDALAEVGR</sequence>
<comment type="subcellular location">
    <subcellularLocation>
        <location evidence="1">Cell membrane</location>
        <topology evidence="1">Multi-pass membrane protein</topology>
    </subcellularLocation>
</comment>
<dbReference type="AlphaFoldDB" id="L9WZK9"/>